<dbReference type="InterPro" id="IPR029151">
    <property type="entry name" value="Sensor-like_sf"/>
</dbReference>
<dbReference type="NCBIfam" id="TIGR00254">
    <property type="entry name" value="GGDEF"/>
    <property type="match status" value="1"/>
</dbReference>
<comment type="caution">
    <text evidence="6">The sequence shown here is derived from an EMBL/GenBank/DDBJ whole genome shotgun (WGS) entry which is preliminary data.</text>
</comment>
<evidence type="ECO:0000256" key="1">
    <source>
        <dbReference type="ARBA" id="ARBA00001946"/>
    </source>
</evidence>
<dbReference type="InterPro" id="IPR050469">
    <property type="entry name" value="Diguanylate_Cyclase"/>
</dbReference>
<dbReference type="GO" id="GO:0052621">
    <property type="term" value="F:diguanylate cyclase activity"/>
    <property type="evidence" value="ECO:0007669"/>
    <property type="project" value="UniProtKB-EC"/>
</dbReference>
<dbReference type="SUPFAM" id="SSF55073">
    <property type="entry name" value="Nucleotide cyclase"/>
    <property type="match status" value="1"/>
</dbReference>
<dbReference type="Gene3D" id="3.30.450.20">
    <property type="entry name" value="PAS domain"/>
    <property type="match status" value="2"/>
</dbReference>
<evidence type="ECO:0000313" key="7">
    <source>
        <dbReference type="Proteomes" id="UP000094769"/>
    </source>
</evidence>
<dbReference type="Gene3D" id="3.30.70.270">
    <property type="match status" value="1"/>
</dbReference>
<dbReference type="EMBL" id="MARB01000002">
    <property type="protein sequence ID" value="ODJ89191.1"/>
    <property type="molecule type" value="Genomic_DNA"/>
</dbReference>
<dbReference type="GO" id="GO:1902201">
    <property type="term" value="P:negative regulation of bacterial-type flagellum-dependent cell motility"/>
    <property type="evidence" value="ECO:0007669"/>
    <property type="project" value="TreeGrafter"/>
</dbReference>
<feature type="transmembrane region" description="Helical" evidence="4">
    <location>
        <begin position="28"/>
        <end position="47"/>
    </location>
</feature>
<proteinExistence type="predicted"/>
<dbReference type="EC" id="2.7.7.65" evidence="2"/>
<dbReference type="Proteomes" id="UP000094769">
    <property type="component" value="Unassembled WGS sequence"/>
</dbReference>
<dbReference type="OrthoDB" id="1931120at2"/>
<reference evidence="6 7" key="1">
    <citation type="submission" date="2016-06" db="EMBL/GenBank/DDBJ databases">
        <title>Genome sequence of endosymbiont of Candidatus Endolucinida thiodiazotropha.</title>
        <authorList>
            <person name="Poehlein A."/>
            <person name="Koenig S."/>
            <person name="Heiden S.E."/>
            <person name="Thuermer A."/>
            <person name="Voget S."/>
            <person name="Daniel R."/>
            <person name="Markert S."/>
            <person name="Gros O."/>
            <person name="Schweder T."/>
        </authorList>
    </citation>
    <scope>NUCLEOTIDE SEQUENCE [LARGE SCALE GENOMIC DNA]</scope>
    <source>
        <strain evidence="6 7">COS</strain>
    </source>
</reference>
<dbReference type="InterPro" id="IPR043128">
    <property type="entry name" value="Rev_trsase/Diguanyl_cyclase"/>
</dbReference>
<evidence type="ECO:0000256" key="3">
    <source>
        <dbReference type="ARBA" id="ARBA00034247"/>
    </source>
</evidence>
<dbReference type="GO" id="GO:0043709">
    <property type="term" value="P:cell adhesion involved in single-species biofilm formation"/>
    <property type="evidence" value="ECO:0007669"/>
    <property type="project" value="TreeGrafter"/>
</dbReference>
<feature type="transmembrane region" description="Helical" evidence="4">
    <location>
        <begin position="315"/>
        <end position="336"/>
    </location>
</feature>
<dbReference type="FunFam" id="3.30.70.270:FF:000001">
    <property type="entry name" value="Diguanylate cyclase domain protein"/>
    <property type="match status" value="1"/>
</dbReference>
<dbReference type="CDD" id="cd01949">
    <property type="entry name" value="GGDEF"/>
    <property type="match status" value="1"/>
</dbReference>
<sequence length="519" mass="58966">MIHTLRLRVMRAPDTLDNTMTFRQRHHYLFILLIFGILAPLLLWASVHFTRQHGLTGLAEETENDLMIFARKLEDYLTGYDRLVGSVAASRQVGALLRNSRDKKIVSVANTYLQTLNEEVRASAIYVMDLGGNTLAASNWQAEKTFVGNNYGFRYYFQRAAKGLMGRDVAIGTTSDVLGYYVARPVLDPGSDQIIGVAVIKVTLDELGLLFSDLDLRLLVADREGVIFLTSESRWHLKSLRPITTSTIEKISRFKRYADSLFTLLPMREERYWDGVSKLVVLDDGVEYLTQATLLLSRGWEMHVFKPTKDVKEHVYFAVTASLLLSALLFLTALYMNQRYRYLKDLKAAAIHDFLTGLYTRRYMEDAANAQISRIGRGQVNTISVAMIDIDHFKQVNDEFGHRAGDQVLRAVGKAIASEVRQGDIPVRYGGEEFLVIINACNECDAAHLVHRILERLKCLHFRGPIRKLKITASAGVAHYRKGGTLEDLLQRADELLYKAKEDGRDRYYDDECKRPETP</sequence>
<keyword evidence="4" id="KW-1133">Transmembrane helix</keyword>
<dbReference type="SUPFAM" id="SSF103190">
    <property type="entry name" value="Sensory domain-like"/>
    <property type="match status" value="1"/>
</dbReference>
<keyword evidence="6" id="KW-0808">Transferase</keyword>
<accession>A0A7Z0VPZ4</accession>
<keyword evidence="7" id="KW-1185">Reference proteome</keyword>
<dbReference type="Pfam" id="PF00990">
    <property type="entry name" value="GGDEF"/>
    <property type="match status" value="1"/>
</dbReference>
<protein>
    <recommendedName>
        <fullName evidence="2">diguanylate cyclase</fullName>
        <ecNumber evidence="2">2.7.7.65</ecNumber>
    </recommendedName>
</protein>
<comment type="cofactor">
    <cofactor evidence="1">
        <name>Mg(2+)</name>
        <dbReference type="ChEBI" id="CHEBI:18420"/>
    </cofactor>
</comment>
<name>A0A7Z0VPZ4_9GAMM</name>
<evidence type="ECO:0000259" key="5">
    <source>
        <dbReference type="PROSITE" id="PS50887"/>
    </source>
</evidence>
<gene>
    <name evidence="6" type="primary">dctB_1</name>
    <name evidence="6" type="ORF">CODIS_02900</name>
</gene>
<evidence type="ECO:0000256" key="2">
    <source>
        <dbReference type="ARBA" id="ARBA00012528"/>
    </source>
</evidence>
<comment type="catalytic activity">
    <reaction evidence="3">
        <text>2 GTP = 3',3'-c-di-GMP + 2 diphosphate</text>
        <dbReference type="Rhea" id="RHEA:24898"/>
        <dbReference type="ChEBI" id="CHEBI:33019"/>
        <dbReference type="ChEBI" id="CHEBI:37565"/>
        <dbReference type="ChEBI" id="CHEBI:58805"/>
        <dbReference type="EC" id="2.7.7.65"/>
    </reaction>
</comment>
<dbReference type="GO" id="GO:0005886">
    <property type="term" value="C:plasma membrane"/>
    <property type="evidence" value="ECO:0007669"/>
    <property type="project" value="TreeGrafter"/>
</dbReference>
<feature type="domain" description="GGDEF" evidence="5">
    <location>
        <begin position="381"/>
        <end position="513"/>
    </location>
</feature>
<keyword evidence="4" id="KW-0472">Membrane</keyword>
<evidence type="ECO:0000256" key="4">
    <source>
        <dbReference type="SAM" id="Phobius"/>
    </source>
</evidence>
<dbReference type="InterPro" id="IPR029787">
    <property type="entry name" value="Nucleotide_cyclase"/>
</dbReference>
<keyword evidence="4" id="KW-0812">Transmembrane</keyword>
<dbReference type="PANTHER" id="PTHR45138:SF9">
    <property type="entry name" value="DIGUANYLATE CYCLASE DGCM-RELATED"/>
    <property type="match status" value="1"/>
</dbReference>
<dbReference type="AlphaFoldDB" id="A0A7Z0VPZ4"/>
<dbReference type="SMART" id="SM00267">
    <property type="entry name" value="GGDEF"/>
    <property type="match status" value="1"/>
</dbReference>
<dbReference type="PANTHER" id="PTHR45138">
    <property type="entry name" value="REGULATORY COMPONENTS OF SENSORY TRANSDUCTION SYSTEM"/>
    <property type="match status" value="1"/>
</dbReference>
<evidence type="ECO:0000313" key="6">
    <source>
        <dbReference type="EMBL" id="ODJ89191.1"/>
    </source>
</evidence>
<dbReference type="InterPro" id="IPR000160">
    <property type="entry name" value="GGDEF_dom"/>
</dbReference>
<organism evidence="6 7">
    <name type="scientific">Candidatus Thiodiazotropha endolucinida</name>
    <dbReference type="NCBI Taxonomy" id="1655433"/>
    <lineage>
        <taxon>Bacteria</taxon>
        <taxon>Pseudomonadati</taxon>
        <taxon>Pseudomonadota</taxon>
        <taxon>Gammaproteobacteria</taxon>
        <taxon>Chromatiales</taxon>
        <taxon>Sedimenticolaceae</taxon>
        <taxon>Candidatus Thiodiazotropha</taxon>
    </lineage>
</organism>
<dbReference type="PROSITE" id="PS50887">
    <property type="entry name" value="GGDEF"/>
    <property type="match status" value="1"/>
</dbReference>